<proteinExistence type="predicted"/>
<reference evidence="1 2" key="1">
    <citation type="submission" date="2019-01" db="EMBL/GenBank/DDBJ databases">
        <authorList>
            <person name="Chen W.-M."/>
        </authorList>
    </citation>
    <scope>NUCLEOTIDE SEQUENCE [LARGE SCALE GENOMIC DNA]</scope>
    <source>
        <strain evidence="1 2">CCP-7</strain>
    </source>
</reference>
<sequence length="273" mass="30795">MDSLELHRAIAEGPYEAQIGSALITMVEPHEGFDREYNRWYEDDHFISGALAMPWMFAGRRFVAPKRLQGMRAPEGSPIANPLALGKYISLYWIIEGRQDDQAAHSTAINRRLRADDRILLKRDHIYTSFQTYRGAVYRDDAVVRDIHILNYPFGGHVLEVIDATEGQREALIDWLKADYIPSKLKGSDMAVATIFTPIPLPADKMPDVADIPGLDDRVTILWFSDNEPERSFDALFGKAEADLAASGKGKLAFVAPFIPTFHGTDRYVDELR</sequence>
<evidence type="ECO:0000313" key="1">
    <source>
        <dbReference type="EMBL" id="RVT94138.1"/>
    </source>
</evidence>
<evidence type="ECO:0000313" key="2">
    <source>
        <dbReference type="Proteomes" id="UP000282971"/>
    </source>
</evidence>
<protein>
    <submittedName>
        <fullName evidence="1">Uncharacterized protein</fullName>
    </submittedName>
</protein>
<keyword evidence="2" id="KW-1185">Reference proteome</keyword>
<name>A0A437M8T4_9SPHN</name>
<gene>
    <name evidence="1" type="ORF">EOD43_09880</name>
</gene>
<comment type="caution">
    <text evidence="1">The sequence shown here is derived from an EMBL/GenBank/DDBJ whole genome shotgun (WGS) entry which is preliminary data.</text>
</comment>
<dbReference type="EMBL" id="SACN01000001">
    <property type="protein sequence ID" value="RVT94138.1"/>
    <property type="molecule type" value="Genomic_DNA"/>
</dbReference>
<accession>A0A437M8T4</accession>
<dbReference type="Proteomes" id="UP000282971">
    <property type="component" value="Unassembled WGS sequence"/>
</dbReference>
<dbReference type="AlphaFoldDB" id="A0A437M8T4"/>
<dbReference type="OrthoDB" id="3848366at2"/>
<dbReference type="RefSeq" id="WP_127743342.1">
    <property type="nucleotide sequence ID" value="NZ_SACN01000001.1"/>
</dbReference>
<organism evidence="1 2">
    <name type="scientific">Sphingomonas crocodyli</name>
    <dbReference type="NCBI Taxonomy" id="1979270"/>
    <lineage>
        <taxon>Bacteria</taxon>
        <taxon>Pseudomonadati</taxon>
        <taxon>Pseudomonadota</taxon>
        <taxon>Alphaproteobacteria</taxon>
        <taxon>Sphingomonadales</taxon>
        <taxon>Sphingomonadaceae</taxon>
        <taxon>Sphingomonas</taxon>
    </lineage>
</organism>